<evidence type="ECO:0000256" key="43">
    <source>
        <dbReference type="ARBA" id="ARBA00049171"/>
    </source>
</evidence>
<evidence type="ECO:0000256" key="18">
    <source>
        <dbReference type="ARBA" id="ARBA00023402"/>
    </source>
</evidence>
<dbReference type="InterPro" id="IPR009081">
    <property type="entry name" value="PP-bd_ACP"/>
</dbReference>
<dbReference type="InterPro" id="IPR049900">
    <property type="entry name" value="PKS_mFAS_DH"/>
</dbReference>
<name>A0ABN6H114_9BACT</name>
<evidence type="ECO:0000256" key="7">
    <source>
        <dbReference type="ARBA" id="ARBA00022898"/>
    </source>
</evidence>
<dbReference type="SUPFAM" id="SSF53474">
    <property type="entry name" value="alpha/beta-Hydrolases"/>
    <property type="match status" value="1"/>
</dbReference>
<comment type="catalytic activity">
    <reaction evidence="26">
        <text>dodecanoyl-[ACP] + malonyl-[ACP] + H(+) = 3-oxotetradecanoyl-[ACP] + holo-[ACP] + CO2</text>
        <dbReference type="Rhea" id="RHEA:41884"/>
        <dbReference type="Rhea" id="RHEA-COMP:9623"/>
        <dbReference type="Rhea" id="RHEA-COMP:9644"/>
        <dbReference type="Rhea" id="RHEA-COMP:9645"/>
        <dbReference type="Rhea" id="RHEA-COMP:9685"/>
        <dbReference type="ChEBI" id="CHEBI:15378"/>
        <dbReference type="ChEBI" id="CHEBI:16526"/>
        <dbReference type="ChEBI" id="CHEBI:64479"/>
        <dbReference type="ChEBI" id="CHEBI:65264"/>
        <dbReference type="ChEBI" id="CHEBI:78449"/>
        <dbReference type="ChEBI" id="CHEBI:78473"/>
    </reaction>
    <physiologicalReaction direction="left-to-right" evidence="26">
        <dbReference type="Rhea" id="RHEA:41885"/>
    </physiologicalReaction>
</comment>
<dbReference type="EMBL" id="AP024702">
    <property type="protein sequence ID" value="BCX46607.1"/>
    <property type="molecule type" value="Genomic_DNA"/>
</dbReference>
<dbReference type="PANTHER" id="PTHR43775">
    <property type="entry name" value="FATTY ACID SYNTHASE"/>
    <property type="match status" value="1"/>
</dbReference>
<dbReference type="SUPFAM" id="SSF50129">
    <property type="entry name" value="GroES-like"/>
    <property type="match status" value="1"/>
</dbReference>
<dbReference type="InterPro" id="IPR050091">
    <property type="entry name" value="PKS_NRPS_Biosynth_Enz"/>
</dbReference>
<evidence type="ECO:0000256" key="28">
    <source>
        <dbReference type="ARBA" id="ARBA00047897"/>
    </source>
</evidence>
<comment type="pathway">
    <text evidence="1">Lipid metabolism.</text>
</comment>
<comment type="catalytic activity">
    <reaction evidence="15">
        <text>(3R)-hydroxytetradecanoyl-[ACP] = (2E)-tetradecenoyl-[ACP] + H2O</text>
        <dbReference type="Rhea" id="RHEA:41892"/>
        <dbReference type="Rhea" id="RHEA-COMP:9646"/>
        <dbReference type="Rhea" id="RHEA-COMP:9647"/>
        <dbReference type="ChEBI" id="CHEBI:15377"/>
        <dbReference type="ChEBI" id="CHEBI:78474"/>
        <dbReference type="ChEBI" id="CHEBI:78475"/>
    </reaction>
    <physiologicalReaction direction="left-to-right" evidence="15">
        <dbReference type="Rhea" id="RHEA:41893"/>
    </physiologicalReaction>
</comment>
<comment type="catalytic activity">
    <reaction evidence="38">
        <text>holo-[ACP] + acetyl-CoA = acetyl-[ACP] + CoA</text>
        <dbReference type="Rhea" id="RHEA:41788"/>
        <dbReference type="Rhea" id="RHEA-COMP:9621"/>
        <dbReference type="Rhea" id="RHEA-COMP:9685"/>
        <dbReference type="ChEBI" id="CHEBI:57287"/>
        <dbReference type="ChEBI" id="CHEBI:57288"/>
        <dbReference type="ChEBI" id="CHEBI:64479"/>
        <dbReference type="ChEBI" id="CHEBI:78446"/>
        <dbReference type="EC" id="2.3.1.38"/>
    </reaction>
    <physiologicalReaction direction="left-to-right" evidence="38">
        <dbReference type="Rhea" id="RHEA:41789"/>
    </physiologicalReaction>
</comment>
<reference evidence="55 56" key="1">
    <citation type="submission" date="2021-06" db="EMBL/GenBank/DDBJ databases">
        <title>Complete genome of Haloferula helveola possessing various polysaccharide degrading enzymes.</title>
        <authorList>
            <person name="Takami H."/>
            <person name="Huang C."/>
            <person name="Hamasaki K."/>
        </authorList>
    </citation>
    <scope>NUCLEOTIDE SEQUENCE [LARGE SCALE GENOMIC DNA]</scope>
    <source>
        <strain evidence="55 56">CN-1</strain>
    </source>
</reference>
<dbReference type="CDD" id="cd08955">
    <property type="entry name" value="KR_2_FAS_SDR_x"/>
    <property type="match status" value="1"/>
</dbReference>
<evidence type="ECO:0000256" key="44">
    <source>
        <dbReference type="ARBA" id="ARBA00049263"/>
    </source>
</evidence>
<evidence type="ECO:0000256" key="6">
    <source>
        <dbReference type="ARBA" id="ARBA00022857"/>
    </source>
</evidence>
<dbReference type="Gene3D" id="3.40.366.10">
    <property type="entry name" value="Malonyl-Coenzyme A Acyl Carrier Protein, domain 2"/>
    <property type="match status" value="1"/>
</dbReference>
<comment type="catalytic activity">
    <reaction evidence="43">
        <text>(2E)-tetradecenoyl-[ACP] + NADPH + H(+) = tetradecanoyl-[ACP] + NADP(+)</text>
        <dbReference type="Rhea" id="RHEA:41896"/>
        <dbReference type="Rhea" id="RHEA-COMP:9647"/>
        <dbReference type="Rhea" id="RHEA-COMP:9648"/>
        <dbReference type="ChEBI" id="CHEBI:15378"/>
        <dbReference type="ChEBI" id="CHEBI:57783"/>
        <dbReference type="ChEBI" id="CHEBI:58349"/>
        <dbReference type="ChEBI" id="CHEBI:78475"/>
        <dbReference type="ChEBI" id="CHEBI:78477"/>
    </reaction>
    <physiologicalReaction direction="left-to-right" evidence="43">
        <dbReference type="Rhea" id="RHEA:41897"/>
    </physiologicalReaction>
</comment>
<dbReference type="PROSITE" id="PS50075">
    <property type="entry name" value="CARRIER"/>
    <property type="match status" value="1"/>
</dbReference>
<keyword evidence="8" id="KW-0511">Multifunctional enzyme</keyword>
<dbReference type="InterPro" id="IPR018201">
    <property type="entry name" value="Ketoacyl_synth_AS"/>
</dbReference>
<comment type="catalytic activity">
    <reaction evidence="44">
        <text>3-oxododecanoyl-[ACP] + NADPH + H(+) = (3R)-hydroxydodecanoyl-[ACP] + NADP(+)</text>
        <dbReference type="Rhea" id="RHEA:41872"/>
        <dbReference type="Rhea" id="RHEA-COMP:9641"/>
        <dbReference type="Rhea" id="RHEA-COMP:9642"/>
        <dbReference type="ChEBI" id="CHEBI:15378"/>
        <dbReference type="ChEBI" id="CHEBI:57783"/>
        <dbReference type="ChEBI" id="CHEBI:58349"/>
        <dbReference type="ChEBI" id="CHEBI:78469"/>
        <dbReference type="ChEBI" id="CHEBI:78470"/>
    </reaction>
    <physiologicalReaction direction="left-to-right" evidence="44">
        <dbReference type="Rhea" id="RHEA:41873"/>
    </physiologicalReaction>
</comment>
<evidence type="ECO:0000256" key="37">
    <source>
        <dbReference type="ARBA" id="ARBA00048650"/>
    </source>
</evidence>
<dbReference type="Gene3D" id="3.90.180.10">
    <property type="entry name" value="Medium-chain alcohol dehydrogenases, catalytic domain"/>
    <property type="match status" value="1"/>
</dbReference>
<dbReference type="InterPro" id="IPR016036">
    <property type="entry name" value="Malonyl_transacylase_ACP-bd"/>
</dbReference>
<comment type="catalytic activity">
    <reaction evidence="33">
        <text>tetradecanoyl-[ACP] + H2O = tetradecanoate + holo-[ACP] + H(+)</text>
        <dbReference type="Rhea" id="RHEA:30123"/>
        <dbReference type="Rhea" id="RHEA-COMP:9648"/>
        <dbReference type="Rhea" id="RHEA-COMP:9685"/>
        <dbReference type="ChEBI" id="CHEBI:15377"/>
        <dbReference type="ChEBI" id="CHEBI:15378"/>
        <dbReference type="ChEBI" id="CHEBI:30807"/>
        <dbReference type="ChEBI" id="CHEBI:64479"/>
        <dbReference type="ChEBI" id="CHEBI:78477"/>
        <dbReference type="EC" id="3.1.2.14"/>
    </reaction>
    <physiologicalReaction direction="left-to-right" evidence="33">
        <dbReference type="Rhea" id="RHEA:30124"/>
    </physiologicalReaction>
</comment>
<evidence type="ECO:0000256" key="51">
    <source>
        <dbReference type="SAM" id="MobiDB-lite"/>
    </source>
</evidence>
<comment type="catalytic activity">
    <reaction evidence="46">
        <text>3-oxooctanoyl-[ACP] + NADPH + H(+) = (3R)-hydroxyoctanoyl-[ACP] + NADP(+)</text>
        <dbReference type="Rhea" id="RHEA:41840"/>
        <dbReference type="Rhea" id="RHEA-COMP:9633"/>
        <dbReference type="Rhea" id="RHEA-COMP:9634"/>
        <dbReference type="ChEBI" id="CHEBI:15378"/>
        <dbReference type="ChEBI" id="CHEBI:57783"/>
        <dbReference type="ChEBI" id="CHEBI:58349"/>
        <dbReference type="ChEBI" id="CHEBI:78460"/>
        <dbReference type="ChEBI" id="CHEBI:78461"/>
    </reaction>
    <physiologicalReaction direction="left-to-right" evidence="46">
        <dbReference type="Rhea" id="RHEA:41841"/>
    </physiologicalReaction>
</comment>
<comment type="catalytic activity">
    <reaction evidence="47">
        <text>butanoyl-[ACP] + malonyl-[ACP] + H(+) = 3-oxohexanoyl-[ACP] + holo-[ACP] + CO2</text>
        <dbReference type="Rhea" id="RHEA:41820"/>
        <dbReference type="Rhea" id="RHEA-COMP:9623"/>
        <dbReference type="Rhea" id="RHEA-COMP:9628"/>
        <dbReference type="Rhea" id="RHEA-COMP:9629"/>
        <dbReference type="Rhea" id="RHEA-COMP:9685"/>
        <dbReference type="ChEBI" id="CHEBI:15378"/>
        <dbReference type="ChEBI" id="CHEBI:16526"/>
        <dbReference type="ChEBI" id="CHEBI:64479"/>
        <dbReference type="ChEBI" id="CHEBI:78449"/>
        <dbReference type="ChEBI" id="CHEBI:78454"/>
        <dbReference type="ChEBI" id="CHEBI:78456"/>
    </reaction>
    <physiologicalReaction direction="left-to-right" evidence="47">
        <dbReference type="Rhea" id="RHEA:41821"/>
    </physiologicalReaction>
</comment>
<evidence type="ECO:0000256" key="47">
    <source>
        <dbReference type="ARBA" id="ARBA00049449"/>
    </source>
</evidence>
<keyword evidence="5" id="KW-0702">S-nitrosylation</keyword>
<evidence type="ECO:0000256" key="10">
    <source>
        <dbReference type="ARBA" id="ARBA00023332"/>
    </source>
</evidence>
<evidence type="ECO:0000259" key="52">
    <source>
        <dbReference type="PROSITE" id="PS50075"/>
    </source>
</evidence>
<evidence type="ECO:0000259" key="54">
    <source>
        <dbReference type="PROSITE" id="PS52019"/>
    </source>
</evidence>
<evidence type="ECO:0000256" key="29">
    <source>
        <dbReference type="ARBA" id="ARBA00047953"/>
    </source>
</evidence>
<evidence type="ECO:0000256" key="5">
    <source>
        <dbReference type="ARBA" id="ARBA00022799"/>
    </source>
</evidence>
<dbReference type="InterPro" id="IPR036291">
    <property type="entry name" value="NAD(P)-bd_dom_sf"/>
</dbReference>
<evidence type="ECO:0000256" key="2">
    <source>
        <dbReference type="ARBA" id="ARBA00022450"/>
    </source>
</evidence>
<evidence type="ECO:0000256" key="8">
    <source>
        <dbReference type="ARBA" id="ARBA00023268"/>
    </source>
</evidence>
<comment type="catalytic activity">
    <reaction evidence="16">
        <text>(3R)-hydroxyoctadecanoyl-[ACP] = (2E)-octadecenoyl-[ACP] + H2O</text>
        <dbReference type="Rhea" id="RHEA:41924"/>
        <dbReference type="Rhea" id="RHEA-COMP:9654"/>
        <dbReference type="Rhea" id="RHEA-COMP:9655"/>
        <dbReference type="ChEBI" id="CHEBI:15377"/>
        <dbReference type="ChEBI" id="CHEBI:78488"/>
        <dbReference type="ChEBI" id="CHEBI:78489"/>
    </reaction>
    <physiologicalReaction direction="left-to-right" evidence="16">
        <dbReference type="Rhea" id="RHEA:41925"/>
    </physiologicalReaction>
</comment>
<dbReference type="InterPro" id="IPR013149">
    <property type="entry name" value="ADH-like_C"/>
</dbReference>
<comment type="catalytic activity">
    <reaction evidence="14">
        <text>a (3R)-hydroxyacyl-[ACP] = a (2E)-enoyl-[ACP] + H2O</text>
        <dbReference type="Rhea" id="RHEA:13097"/>
        <dbReference type="Rhea" id="RHEA-COMP:9925"/>
        <dbReference type="Rhea" id="RHEA-COMP:9945"/>
        <dbReference type="ChEBI" id="CHEBI:15377"/>
        <dbReference type="ChEBI" id="CHEBI:78784"/>
        <dbReference type="ChEBI" id="CHEBI:78827"/>
        <dbReference type="EC" id="4.2.1.59"/>
    </reaction>
    <physiologicalReaction direction="left-to-right" evidence="14">
        <dbReference type="Rhea" id="RHEA:13098"/>
    </physiologicalReaction>
</comment>
<dbReference type="Pfam" id="PF21089">
    <property type="entry name" value="PKS_DH_N"/>
    <property type="match status" value="1"/>
</dbReference>
<dbReference type="SUPFAM" id="SSF53335">
    <property type="entry name" value="S-adenosyl-L-methionine-dependent methyltransferases"/>
    <property type="match status" value="1"/>
</dbReference>
<evidence type="ECO:0000256" key="4">
    <source>
        <dbReference type="ARBA" id="ARBA00022679"/>
    </source>
</evidence>
<evidence type="ECO:0000256" key="50">
    <source>
        <dbReference type="PROSITE-ProRule" id="PRU01363"/>
    </source>
</evidence>
<dbReference type="InterPro" id="IPR042104">
    <property type="entry name" value="PKS_dehydratase_sf"/>
</dbReference>
<dbReference type="SMART" id="SM00823">
    <property type="entry name" value="PKS_PP"/>
    <property type="match status" value="1"/>
</dbReference>
<comment type="catalytic activity">
    <reaction evidence="21">
        <text>hexanoyl-[ACP] + malonyl-[ACP] + H(+) = 3-oxooctanoyl-[ACP] + holo-[ACP] + CO2</text>
        <dbReference type="Rhea" id="RHEA:41836"/>
        <dbReference type="Rhea" id="RHEA-COMP:9623"/>
        <dbReference type="Rhea" id="RHEA-COMP:9632"/>
        <dbReference type="Rhea" id="RHEA-COMP:9633"/>
        <dbReference type="Rhea" id="RHEA-COMP:9685"/>
        <dbReference type="ChEBI" id="CHEBI:15378"/>
        <dbReference type="ChEBI" id="CHEBI:16526"/>
        <dbReference type="ChEBI" id="CHEBI:64479"/>
        <dbReference type="ChEBI" id="CHEBI:78449"/>
        <dbReference type="ChEBI" id="CHEBI:78459"/>
        <dbReference type="ChEBI" id="CHEBI:78460"/>
    </reaction>
    <physiologicalReaction direction="left-to-right" evidence="21">
        <dbReference type="Rhea" id="RHEA:41837"/>
    </physiologicalReaction>
</comment>
<evidence type="ECO:0000256" key="19">
    <source>
        <dbReference type="ARBA" id="ARBA00023442"/>
    </source>
</evidence>
<dbReference type="Pfam" id="PF08240">
    <property type="entry name" value="ADH_N"/>
    <property type="match status" value="1"/>
</dbReference>
<comment type="catalytic activity">
    <reaction evidence="31">
        <text>hexadecanoyl-[ACP] + malonyl-[ACP] + H(+) = 3-oxooctadecanoyl-[ACP] + holo-[ACP] + CO2</text>
        <dbReference type="Rhea" id="RHEA:41916"/>
        <dbReference type="Rhea" id="RHEA-COMP:9623"/>
        <dbReference type="Rhea" id="RHEA-COMP:9652"/>
        <dbReference type="Rhea" id="RHEA-COMP:9653"/>
        <dbReference type="Rhea" id="RHEA-COMP:9685"/>
        <dbReference type="ChEBI" id="CHEBI:15378"/>
        <dbReference type="ChEBI" id="CHEBI:16526"/>
        <dbReference type="ChEBI" id="CHEBI:64479"/>
        <dbReference type="ChEBI" id="CHEBI:78449"/>
        <dbReference type="ChEBI" id="CHEBI:78483"/>
        <dbReference type="ChEBI" id="CHEBI:78487"/>
    </reaction>
    <physiologicalReaction direction="left-to-right" evidence="31">
        <dbReference type="Rhea" id="RHEA:41917"/>
    </physiologicalReaction>
</comment>
<evidence type="ECO:0000256" key="15">
    <source>
        <dbReference type="ARBA" id="ARBA00023398"/>
    </source>
</evidence>
<keyword evidence="56" id="KW-1185">Reference proteome</keyword>
<keyword evidence="4" id="KW-0808">Transferase</keyword>
<comment type="catalytic activity">
    <reaction evidence="40">
        <text>3-oxotetradecanoyl-[ACP] + NADPH + H(+) = (3R)-hydroxytetradecanoyl-[ACP] + NADP(+)</text>
        <dbReference type="Rhea" id="RHEA:41888"/>
        <dbReference type="Rhea" id="RHEA-COMP:9645"/>
        <dbReference type="Rhea" id="RHEA-COMP:9646"/>
        <dbReference type="ChEBI" id="CHEBI:15378"/>
        <dbReference type="ChEBI" id="CHEBI:57783"/>
        <dbReference type="ChEBI" id="CHEBI:58349"/>
        <dbReference type="ChEBI" id="CHEBI:78473"/>
        <dbReference type="ChEBI" id="CHEBI:78474"/>
    </reaction>
    <physiologicalReaction direction="left-to-right" evidence="40">
        <dbReference type="Rhea" id="RHEA:41889"/>
    </physiologicalReaction>
</comment>
<dbReference type="Pfam" id="PF00107">
    <property type="entry name" value="ADH_zinc_N"/>
    <property type="match status" value="1"/>
</dbReference>
<keyword evidence="3" id="KW-0597">Phosphoprotein</keyword>
<comment type="catalytic activity">
    <reaction evidence="12">
        <text>(3R)-hydroxyhexanoyl-[ACP] = (2E)-hexenoyl-[ACP] + H2O</text>
        <dbReference type="Rhea" id="RHEA:41828"/>
        <dbReference type="Rhea" id="RHEA-COMP:9630"/>
        <dbReference type="Rhea" id="RHEA-COMP:9631"/>
        <dbReference type="ChEBI" id="CHEBI:15377"/>
        <dbReference type="ChEBI" id="CHEBI:78457"/>
        <dbReference type="ChEBI" id="CHEBI:78458"/>
    </reaction>
    <physiologicalReaction direction="left-to-right" evidence="12">
        <dbReference type="Rhea" id="RHEA:41829"/>
    </physiologicalReaction>
</comment>
<evidence type="ECO:0000256" key="46">
    <source>
        <dbReference type="ARBA" id="ARBA00049422"/>
    </source>
</evidence>
<evidence type="ECO:0000256" key="31">
    <source>
        <dbReference type="ARBA" id="ARBA00048051"/>
    </source>
</evidence>
<dbReference type="SMART" id="SM00822">
    <property type="entry name" value="PKS_KR"/>
    <property type="match status" value="1"/>
</dbReference>
<feature type="active site" description="Proton acceptor; for dehydratase activity" evidence="50">
    <location>
        <position position="901"/>
    </location>
</feature>
<evidence type="ECO:0000256" key="1">
    <source>
        <dbReference type="ARBA" id="ARBA00005189"/>
    </source>
</evidence>
<sequence>MDTVRVLPDERFNQGRYFHPKAGIEGKTYSKWGALVDEFDAFDASFFGISPREADFVDPQQRMLLETAWRAIEDGREVFDFKQGRQIGVFTGVSTFDYHLMQSNLDMGSKTDIYAATGSVHSIAANRISYVFNFKGPSVAVDTACSSALVAIHLACESLARGDCEMALAGGVNSIIGPIPYLAFCKMGMLSPTGRCRAFDSRADGFVRGEGAGMILLKPLSQAIKDGNRIYATIAATASNQDGRTNGITVPSPTSQEALTREALLRAGIEPSKIAYMEAHGTGTPIGDPIEAHALGMALGDGRRSDTPCAIGSVKGNIGHLEAGAGAAGIIKAALSLYHRRIPPSLHFKEANPNIDLEKLKLRVVTEEEELPNGKELPYAGVNSFGFGGANAHAILQAVPARKPKPRVVSKAASDSPGLSGWALPISGGSPEAVRDIAGQFAELLETSAPSKTADICLTAATKRVHFLHRAVALGRTRNDLRESLEQLAKGESSPGVVEGNPLEADHPGPVFVFSGQGPQWYAMGRDLLKREPVFREVIERCDAVMGEWGDWSLLEELGRPESKSRINETAIAQPAIFAIQAGLSALWQSWGVKPAATVGHSVGEVAAAHAAGVLTLEEACRVIFWRGACMEATPDRGRMLAASLTEEEALEVIEPHRGKVHLAAINGPNSVTLSGDAAPLEKIAAELGARQVFNRFLKVGYAFHSHHMAGAKAPLLEKLGTVDRSKATLPVYSTVSGGPATAKTFDANYWWRNVRQAVRFAGAIDGLIGKGYRLFLEVSPHPVLSASVSECFEKASAHGAVVHSLERKTDESVAMLRALGRMHTLGAEIGWQSLYPKAGDDFDLPEMPFRRAHYWAEPVRYRVLRKDEIVHPMLDDRLPAADPTWNTRLDLDVHAYLRDHVIQEHPVFPAAGYLEAAIAAGREVYGDQPVRVENVDLIKAMFLPEGAETTVMQFEHKPATAGFEIRSRTDEQDDDWTLHVKGQLRPDTLPIPEERFDPQAMIERADKIIPHDVIYRTCDFVGLHYGPLFRGVKAIHYVPLDTLAEIEITREVERSGKTFHLAPALLDCCFQCLTSAVPSDFDIIRETGFMPVYCESYRLFRRPEGRKFYCRVRITHHGGKTIRGDLMIQDEAGELVAEVKGLEVQGVVRTKEFRATSPEECLYENGWIDAPLEEPEAEEPVVLPAPEWPSLDRESSRRVRGVETALDRAAATYLADGLVALEKTGRGAGPLDRVKAGLRPVVETWIESAKLPKGKSDRPDGEVFRKLLEKYPEAYPETTFIERVGTELPSLLRGRKKLPEVLSPTGSPGLEEHLLQDAPSSRFEHARLRDALRDMLSKLPEATPLNVLILGAGSGGPVAELLREFDPHCTRVIYADPDVERSTLAEQKFFDHHFVEYVTSGLTAKGAGSLFKAQRFDLAIVLGSEAEAAFTDSGSKRLLRSLRSEGLCLVQATVDPPLWREVAFGLDPVVRSRFLPAIAESPDELSGRAEKLGFECLGLHREPASGTTMLALRGPQKRPLAKKEPFPFERLRHKPATVWVVFTDEGAVLDPICASLGAHLKDKVIRIRRGDRYRRMGDSEYRIRPDEVRDAERLFRELDRRFSLSRIEIVFGWALDVPEGDSLSTEVLVDAQSVTTSPLLSLFHALPPTREVLPRSVMLLSRAGQPVGLGKTRVNPVSGTVIGLGRSMISENPNMRVRLVDLPQVVGERETAELLAEIRAHSSEEEVALRRTGRKALRFRRKDLARKRRSSALAGHRLEILTPGMLDSMTFIETPRRKPRAGEVEIAVKAAALNFRDVLKSLGIYPSDSEIDMLIGDECSGVIERVGPGVTDWKVGDRVISLGAGCFGSHLTAPAPLLLPVPEGMTFEEAATLPVAFMTSVYSLCEIAHLKAGETVLVQAGSGGVGLAAIQLAKALGADVIATAGNPEKRDFLRGLGVEHVFDSRSLTFADEVREVTGGRGVDVVLNSLAGLAIEKGLSCLAPYGRFVEIGKRDIYGNTPVGLRPFRHNLTMSVVDLGDAMSDGGARLRTLLGEVSRLFAEQGLRPLPHRVFPMDRAKDAFRCMAQARHIGKIVLSTEGSEIQPALRPVQGTRPFDPNGSYVVTGGLSGFGREVALGMLAQGVKHLYLVSRSGKADEALQEVIRGAADDGVKVHVEAVDVTSRKDVDALVRKIRRSGHPLKGIVHSAMVLDDQTMGKMTLEQMQRVLAPKVQGTWNLHEATLGEDLDSFVMFSSVSSALGNAGQGNYAAANAFLDSMAHFRHAAGLPALTVNWGQLADVGVAAADESLKEKLTRQGIIPLPPDRALELLAKLIANDHLQTGIIPIDWKLFRSTHPQLERSTRYADVFSEAADDGDEVGARSAREILLETPPAKRRSVLSDMLKEEVAKVLRTSVSKIRDDRPLTQLGLDSLMTFELLMRLESKFEISLPPARMKEGTTLADVGIHLLELISGQSGGEMEAAAGGAGADAAESEGDAGGERVLDLPPACFVDLKKTGDRDPLFMIHPAGGLVGLYDGLAAGLPEDLPVIAIQSRVFFSDGGEFQKFATMADAYADAILKRQPEGDIHLFGFSFGAWLAHAVARRIEKANRKVAWIGLVDPIEAIPGFSEDREHEIIGWQIEDFSVLLGELLGEDEELDETMVEELHELVMEVIGLSSRARTTRIRKWLEKQGSFAKGIGHRVIEFLFDVHLHHAGLGREASLDPIATKVHVWRGNHPWAGAVEGRPLSSSDVIEVTRDVSHFDFFSDHEAARLAGEITEQLKPKGRRRAQARS</sequence>
<evidence type="ECO:0000256" key="3">
    <source>
        <dbReference type="ARBA" id="ARBA00022553"/>
    </source>
</evidence>
<dbReference type="PROSITE" id="PS52019">
    <property type="entry name" value="PKS_MFAS_DH"/>
    <property type="match status" value="1"/>
</dbReference>
<dbReference type="PROSITE" id="PS01162">
    <property type="entry name" value="QOR_ZETA_CRYSTAL"/>
    <property type="match status" value="1"/>
</dbReference>
<comment type="catalytic activity">
    <reaction evidence="20">
        <text>3-oxooctadecanoyl-[ACP] + NADPH + H(+) = (3R)-hydroxyoctadecanoyl-[ACP] + NADP(+)</text>
        <dbReference type="Rhea" id="RHEA:41920"/>
        <dbReference type="Rhea" id="RHEA-COMP:9653"/>
        <dbReference type="Rhea" id="RHEA-COMP:9654"/>
        <dbReference type="ChEBI" id="CHEBI:15378"/>
        <dbReference type="ChEBI" id="CHEBI:57783"/>
        <dbReference type="ChEBI" id="CHEBI:58349"/>
        <dbReference type="ChEBI" id="CHEBI:78487"/>
        <dbReference type="ChEBI" id="CHEBI:78488"/>
    </reaction>
    <physiologicalReaction direction="left-to-right" evidence="20">
        <dbReference type="Rhea" id="RHEA:41921"/>
    </physiologicalReaction>
</comment>
<comment type="catalytic activity">
    <reaction evidence="18">
        <text>(3R)-hydroxybutanoyl-[ACP] = (2E)-butenoyl-[ACP] + H2O</text>
        <dbReference type="Rhea" id="RHEA:41808"/>
        <dbReference type="Rhea" id="RHEA-COMP:9626"/>
        <dbReference type="Rhea" id="RHEA-COMP:9627"/>
        <dbReference type="ChEBI" id="CHEBI:15377"/>
        <dbReference type="ChEBI" id="CHEBI:78451"/>
        <dbReference type="ChEBI" id="CHEBI:78453"/>
    </reaction>
    <physiologicalReaction direction="left-to-right" evidence="18">
        <dbReference type="Rhea" id="RHEA:41809"/>
    </physiologicalReaction>
</comment>
<dbReference type="Pfam" id="PF00550">
    <property type="entry name" value="PP-binding"/>
    <property type="match status" value="1"/>
</dbReference>
<dbReference type="InterPro" id="IPR049551">
    <property type="entry name" value="PKS_DH_C"/>
</dbReference>
<evidence type="ECO:0000313" key="55">
    <source>
        <dbReference type="EMBL" id="BCX46607.1"/>
    </source>
</evidence>
<dbReference type="InterPro" id="IPR049552">
    <property type="entry name" value="PKS_DH_N"/>
</dbReference>
<dbReference type="SMART" id="SM00827">
    <property type="entry name" value="PKS_AT"/>
    <property type="match status" value="1"/>
</dbReference>
<feature type="region of interest" description="Disordered" evidence="51">
    <location>
        <begin position="2459"/>
        <end position="2478"/>
    </location>
</feature>
<dbReference type="CDD" id="cd00833">
    <property type="entry name" value="PKS"/>
    <property type="match status" value="1"/>
</dbReference>
<evidence type="ECO:0000313" key="56">
    <source>
        <dbReference type="Proteomes" id="UP001374893"/>
    </source>
</evidence>
<evidence type="ECO:0000256" key="33">
    <source>
        <dbReference type="ARBA" id="ARBA00048289"/>
    </source>
</evidence>
<evidence type="ECO:0000256" key="25">
    <source>
        <dbReference type="ARBA" id="ARBA00047500"/>
    </source>
</evidence>
<dbReference type="Pfam" id="PF00975">
    <property type="entry name" value="Thioesterase"/>
    <property type="match status" value="1"/>
</dbReference>
<comment type="catalytic activity">
    <reaction evidence="49">
        <text>octanoyl-[ACP] + malonyl-[ACP] + H(+) = 3-oxodecanoyl-[ACP] + holo-[ACP] + CO2</text>
        <dbReference type="Rhea" id="RHEA:41852"/>
        <dbReference type="Rhea" id="RHEA-COMP:9623"/>
        <dbReference type="Rhea" id="RHEA-COMP:9636"/>
        <dbReference type="Rhea" id="RHEA-COMP:9637"/>
        <dbReference type="Rhea" id="RHEA-COMP:9685"/>
        <dbReference type="ChEBI" id="CHEBI:15378"/>
        <dbReference type="ChEBI" id="CHEBI:16526"/>
        <dbReference type="ChEBI" id="CHEBI:64479"/>
        <dbReference type="ChEBI" id="CHEBI:78449"/>
        <dbReference type="ChEBI" id="CHEBI:78463"/>
        <dbReference type="ChEBI" id="CHEBI:78464"/>
    </reaction>
    <physiologicalReaction direction="left-to-right" evidence="49">
        <dbReference type="Rhea" id="RHEA:41853"/>
    </physiologicalReaction>
</comment>
<dbReference type="Gene3D" id="3.40.47.10">
    <property type="match status" value="1"/>
</dbReference>
<comment type="catalytic activity">
    <reaction evidence="36">
        <text>3-oxohexanoyl-[ACP] + NADPH + H(+) = (3R)-hydroxyhexanoyl-[ACP] + NADP(+)</text>
        <dbReference type="Rhea" id="RHEA:41824"/>
        <dbReference type="Rhea" id="RHEA-COMP:9629"/>
        <dbReference type="Rhea" id="RHEA-COMP:9630"/>
        <dbReference type="ChEBI" id="CHEBI:15378"/>
        <dbReference type="ChEBI" id="CHEBI:57783"/>
        <dbReference type="ChEBI" id="CHEBI:58349"/>
        <dbReference type="ChEBI" id="CHEBI:78456"/>
        <dbReference type="ChEBI" id="CHEBI:78457"/>
    </reaction>
    <physiologicalReaction direction="left-to-right" evidence="36">
        <dbReference type="Rhea" id="RHEA:41825"/>
    </physiologicalReaction>
</comment>
<evidence type="ECO:0000256" key="21">
    <source>
        <dbReference type="ARBA" id="ARBA00047394"/>
    </source>
</evidence>
<feature type="domain" description="Ketosynthase family 3 (KS3)" evidence="53">
    <location>
        <begin position="1"/>
        <end position="398"/>
    </location>
</feature>
<evidence type="ECO:0000256" key="14">
    <source>
        <dbReference type="ARBA" id="ARBA00023394"/>
    </source>
</evidence>
<evidence type="ECO:0000256" key="13">
    <source>
        <dbReference type="ARBA" id="ARBA00023388"/>
    </source>
</evidence>
<evidence type="ECO:0000256" key="41">
    <source>
        <dbReference type="ARBA" id="ARBA00049019"/>
    </source>
</evidence>
<comment type="catalytic activity">
    <reaction evidence="25">
        <text>(2E)-butenoyl-[ACP] + NADPH + H(+) = butanoyl-[ACP] + NADP(+)</text>
        <dbReference type="Rhea" id="RHEA:41812"/>
        <dbReference type="Rhea" id="RHEA-COMP:9627"/>
        <dbReference type="Rhea" id="RHEA-COMP:9628"/>
        <dbReference type="ChEBI" id="CHEBI:15378"/>
        <dbReference type="ChEBI" id="CHEBI:57783"/>
        <dbReference type="ChEBI" id="CHEBI:58349"/>
        <dbReference type="ChEBI" id="CHEBI:78453"/>
        <dbReference type="ChEBI" id="CHEBI:78454"/>
    </reaction>
    <physiologicalReaction direction="left-to-right" evidence="25">
        <dbReference type="Rhea" id="RHEA:41813"/>
    </physiologicalReaction>
</comment>
<evidence type="ECO:0000256" key="45">
    <source>
        <dbReference type="ARBA" id="ARBA00049414"/>
    </source>
</evidence>
<dbReference type="InterPro" id="IPR011032">
    <property type="entry name" value="GroES-like_sf"/>
</dbReference>
<feature type="region of interest" description="C-terminal hotdog fold" evidence="50">
    <location>
        <begin position="1007"/>
        <end position="1154"/>
    </location>
</feature>
<evidence type="ECO:0000256" key="48">
    <source>
        <dbReference type="ARBA" id="ARBA00049521"/>
    </source>
</evidence>
<evidence type="ECO:0000256" key="12">
    <source>
        <dbReference type="ARBA" id="ARBA00023373"/>
    </source>
</evidence>
<feature type="domain" description="Carrier" evidence="52">
    <location>
        <begin position="2377"/>
        <end position="2451"/>
    </location>
</feature>
<evidence type="ECO:0000259" key="53">
    <source>
        <dbReference type="PROSITE" id="PS52004"/>
    </source>
</evidence>
<comment type="catalytic activity">
    <reaction evidence="45">
        <text>3-oxohexadecanoyl-[ACP] + NADPH + H(+) = (3R)-hydroxyhexadecanoyl-[ACP] + NADP(+)</text>
        <dbReference type="Rhea" id="RHEA:41904"/>
        <dbReference type="Rhea" id="RHEA-COMP:9649"/>
        <dbReference type="Rhea" id="RHEA-COMP:9650"/>
        <dbReference type="ChEBI" id="CHEBI:15378"/>
        <dbReference type="ChEBI" id="CHEBI:57783"/>
        <dbReference type="ChEBI" id="CHEBI:58349"/>
        <dbReference type="ChEBI" id="CHEBI:78478"/>
        <dbReference type="ChEBI" id="CHEBI:78480"/>
    </reaction>
    <physiologicalReaction direction="left-to-right" evidence="45">
        <dbReference type="Rhea" id="RHEA:41905"/>
    </physiologicalReaction>
</comment>
<keyword evidence="7" id="KW-0663">Pyridoxal phosphate</keyword>
<dbReference type="InterPro" id="IPR029058">
    <property type="entry name" value="AB_hydrolase_fold"/>
</dbReference>
<evidence type="ECO:0000256" key="34">
    <source>
        <dbReference type="ARBA" id="ARBA00048420"/>
    </source>
</evidence>
<comment type="catalytic activity">
    <reaction evidence="11">
        <text>(3R)-hydroxydodecanoyl-[ACP] = (2E)-dodecenoyl-[ACP] + H2O</text>
        <dbReference type="Rhea" id="RHEA:41876"/>
        <dbReference type="Rhea" id="RHEA-COMP:9642"/>
        <dbReference type="Rhea" id="RHEA-COMP:9643"/>
        <dbReference type="ChEBI" id="CHEBI:15377"/>
        <dbReference type="ChEBI" id="CHEBI:78470"/>
        <dbReference type="ChEBI" id="CHEBI:78472"/>
    </reaction>
    <physiologicalReaction direction="left-to-right" evidence="11">
        <dbReference type="Rhea" id="RHEA:41877"/>
    </physiologicalReaction>
</comment>
<dbReference type="InterPro" id="IPR016035">
    <property type="entry name" value="Acyl_Trfase/lysoPLipase"/>
</dbReference>
<evidence type="ECO:0000256" key="26">
    <source>
        <dbReference type="ARBA" id="ARBA00047578"/>
    </source>
</evidence>
<evidence type="ECO:0000256" key="32">
    <source>
        <dbReference type="ARBA" id="ARBA00048281"/>
    </source>
</evidence>
<dbReference type="Gene3D" id="3.30.70.3290">
    <property type="match status" value="1"/>
</dbReference>
<keyword evidence="9" id="KW-0012">Acyltransferase</keyword>
<dbReference type="InterPro" id="IPR013968">
    <property type="entry name" value="PKS_KR"/>
</dbReference>
<dbReference type="InterPro" id="IPR001031">
    <property type="entry name" value="Thioesterase"/>
</dbReference>
<comment type="catalytic activity">
    <reaction evidence="30">
        <text>acetyl-[ACP] + malonyl-[ACP] + H(+) = 3-oxobutanoyl-[ACP] + holo-[ACP] + CO2</text>
        <dbReference type="Rhea" id="RHEA:41800"/>
        <dbReference type="Rhea" id="RHEA-COMP:9621"/>
        <dbReference type="Rhea" id="RHEA-COMP:9623"/>
        <dbReference type="Rhea" id="RHEA-COMP:9625"/>
        <dbReference type="Rhea" id="RHEA-COMP:9685"/>
        <dbReference type="ChEBI" id="CHEBI:15378"/>
        <dbReference type="ChEBI" id="CHEBI:16526"/>
        <dbReference type="ChEBI" id="CHEBI:64479"/>
        <dbReference type="ChEBI" id="CHEBI:78446"/>
        <dbReference type="ChEBI" id="CHEBI:78449"/>
        <dbReference type="ChEBI" id="CHEBI:78450"/>
    </reaction>
    <physiologicalReaction direction="left-to-right" evidence="30">
        <dbReference type="Rhea" id="RHEA:41801"/>
    </physiologicalReaction>
</comment>
<dbReference type="InterPro" id="IPR001227">
    <property type="entry name" value="Ac_transferase_dom_sf"/>
</dbReference>
<dbReference type="Proteomes" id="UP001374893">
    <property type="component" value="Chromosome"/>
</dbReference>
<dbReference type="Gene3D" id="3.40.50.720">
    <property type="entry name" value="NAD(P)-binding Rossmann-like Domain"/>
    <property type="match status" value="3"/>
</dbReference>
<comment type="catalytic activity">
    <reaction evidence="37">
        <text>a 2,3-saturated acyl-[ACP] + NADP(+) = a (2E)-enoyl-[ACP] + NADPH + H(+)</text>
        <dbReference type="Rhea" id="RHEA:22564"/>
        <dbReference type="Rhea" id="RHEA-COMP:9925"/>
        <dbReference type="Rhea" id="RHEA-COMP:9926"/>
        <dbReference type="ChEBI" id="CHEBI:15378"/>
        <dbReference type="ChEBI" id="CHEBI:57783"/>
        <dbReference type="ChEBI" id="CHEBI:58349"/>
        <dbReference type="ChEBI" id="CHEBI:78784"/>
        <dbReference type="ChEBI" id="CHEBI:78785"/>
        <dbReference type="EC" id="1.3.1.39"/>
    </reaction>
    <physiologicalReaction direction="right-to-left" evidence="37">
        <dbReference type="Rhea" id="RHEA:22566"/>
    </physiologicalReaction>
</comment>
<evidence type="ECO:0000256" key="39">
    <source>
        <dbReference type="ARBA" id="ARBA00048704"/>
    </source>
</evidence>
<dbReference type="SUPFAM" id="SSF55048">
    <property type="entry name" value="Probable ACP-binding domain of malonyl-CoA ACP transacylase"/>
    <property type="match status" value="1"/>
</dbReference>
<dbReference type="Gene3D" id="3.10.129.110">
    <property type="entry name" value="Polyketide synthase dehydratase"/>
    <property type="match status" value="1"/>
</dbReference>
<evidence type="ECO:0000256" key="20">
    <source>
        <dbReference type="ARBA" id="ARBA00047300"/>
    </source>
</evidence>
<evidence type="ECO:0000256" key="23">
    <source>
        <dbReference type="ARBA" id="ARBA00047440"/>
    </source>
</evidence>
<dbReference type="InterPro" id="IPR014030">
    <property type="entry name" value="Ketoacyl_synth_N"/>
</dbReference>
<dbReference type="Pfam" id="PF00109">
    <property type="entry name" value="ketoacyl-synt"/>
    <property type="match status" value="1"/>
</dbReference>
<dbReference type="InterPro" id="IPR020806">
    <property type="entry name" value="PKS_PP-bd"/>
</dbReference>
<evidence type="ECO:0000256" key="24">
    <source>
        <dbReference type="ARBA" id="ARBA00047451"/>
    </source>
</evidence>
<dbReference type="Pfam" id="PF02801">
    <property type="entry name" value="Ketoacyl-synt_C"/>
    <property type="match status" value="1"/>
</dbReference>
<comment type="catalytic activity">
    <reaction evidence="13">
        <text>(3R)-hydroxydecanoyl-[ACP] = (2E)-decenoyl-[ACP] + H2O</text>
        <dbReference type="Rhea" id="RHEA:41860"/>
        <dbReference type="Rhea" id="RHEA-COMP:9638"/>
        <dbReference type="Rhea" id="RHEA-COMP:9639"/>
        <dbReference type="ChEBI" id="CHEBI:15377"/>
        <dbReference type="ChEBI" id="CHEBI:78466"/>
        <dbReference type="ChEBI" id="CHEBI:78467"/>
    </reaction>
    <physiologicalReaction direction="left-to-right" evidence="13">
        <dbReference type="Rhea" id="RHEA:41861"/>
    </physiologicalReaction>
</comment>
<dbReference type="SUPFAM" id="SSF52151">
    <property type="entry name" value="FabD/lysophospholipase-like"/>
    <property type="match status" value="1"/>
</dbReference>
<comment type="catalytic activity">
    <reaction evidence="41">
        <text>(2E)-octadecenoyl-[ACP] + NADPH + H(+) = octadecanoyl-[ACP] + NADP(+)</text>
        <dbReference type="Rhea" id="RHEA:41928"/>
        <dbReference type="Rhea" id="RHEA-COMP:9655"/>
        <dbReference type="Rhea" id="RHEA-COMP:9656"/>
        <dbReference type="ChEBI" id="CHEBI:15378"/>
        <dbReference type="ChEBI" id="CHEBI:57783"/>
        <dbReference type="ChEBI" id="CHEBI:58349"/>
        <dbReference type="ChEBI" id="CHEBI:78489"/>
        <dbReference type="ChEBI" id="CHEBI:78495"/>
    </reaction>
    <physiologicalReaction direction="left-to-right" evidence="41">
        <dbReference type="Rhea" id="RHEA:41929"/>
    </physiologicalReaction>
</comment>
<comment type="catalytic activity">
    <reaction evidence="42">
        <text>decanoyl-[ACP] + malonyl-[ACP] + H(+) = 3-oxododecanoyl-[ACP] + holo-[ACP] + CO2</text>
        <dbReference type="Rhea" id="RHEA:41868"/>
        <dbReference type="Rhea" id="RHEA-COMP:9623"/>
        <dbReference type="Rhea" id="RHEA-COMP:9640"/>
        <dbReference type="Rhea" id="RHEA-COMP:9641"/>
        <dbReference type="Rhea" id="RHEA-COMP:9685"/>
        <dbReference type="ChEBI" id="CHEBI:15378"/>
        <dbReference type="ChEBI" id="CHEBI:16526"/>
        <dbReference type="ChEBI" id="CHEBI:64479"/>
        <dbReference type="ChEBI" id="CHEBI:78449"/>
        <dbReference type="ChEBI" id="CHEBI:78468"/>
        <dbReference type="ChEBI" id="CHEBI:78469"/>
    </reaction>
    <physiologicalReaction direction="left-to-right" evidence="42">
        <dbReference type="Rhea" id="RHEA:41869"/>
    </physiologicalReaction>
</comment>
<accession>A0ABN6H114</accession>
<dbReference type="PROSITE" id="PS52004">
    <property type="entry name" value="KS3_2"/>
    <property type="match status" value="1"/>
</dbReference>
<dbReference type="InterPro" id="IPR014043">
    <property type="entry name" value="Acyl_transferase_dom"/>
</dbReference>
<feature type="active site" description="Proton donor; for dehydratase activity" evidence="50">
    <location>
        <position position="1068"/>
    </location>
</feature>
<feature type="domain" description="PKS/mFAS DH" evidence="54">
    <location>
        <begin position="868"/>
        <end position="1154"/>
    </location>
</feature>
<dbReference type="SMART" id="SM00826">
    <property type="entry name" value="PKS_DH"/>
    <property type="match status" value="1"/>
</dbReference>
<dbReference type="InterPro" id="IPR002364">
    <property type="entry name" value="Quin_OxRdtase/zeta-crystal_CS"/>
</dbReference>
<protein>
    <submittedName>
        <fullName evidence="55">3-oxoacyl-ACP synthase (Polyketide synthase)</fullName>
    </submittedName>
</protein>
<dbReference type="PROSITE" id="PS00606">
    <property type="entry name" value="KS3_1"/>
    <property type="match status" value="1"/>
</dbReference>
<evidence type="ECO:0000256" key="17">
    <source>
        <dbReference type="ARBA" id="ARBA00023401"/>
    </source>
</evidence>
<dbReference type="InterPro" id="IPR020843">
    <property type="entry name" value="ER"/>
</dbReference>
<evidence type="ECO:0000256" key="9">
    <source>
        <dbReference type="ARBA" id="ARBA00023315"/>
    </source>
</evidence>
<dbReference type="SMART" id="SM00825">
    <property type="entry name" value="PKS_KS"/>
    <property type="match status" value="1"/>
</dbReference>
<gene>
    <name evidence="55" type="ORF">HAHE_05150</name>
</gene>
<keyword evidence="2" id="KW-0596">Phosphopantetheine</keyword>
<dbReference type="InterPro" id="IPR014031">
    <property type="entry name" value="Ketoacyl_synth_C"/>
</dbReference>
<dbReference type="InterPro" id="IPR057326">
    <property type="entry name" value="KR_dom"/>
</dbReference>
<proteinExistence type="predicted"/>
<comment type="catalytic activity">
    <reaction evidence="34">
        <text>(2E)-octenoyl-[ACP] + NADPH + H(+) = octanoyl-[ACP] + NADP(+)</text>
        <dbReference type="Rhea" id="RHEA:41848"/>
        <dbReference type="Rhea" id="RHEA-COMP:9635"/>
        <dbReference type="Rhea" id="RHEA-COMP:9636"/>
        <dbReference type="ChEBI" id="CHEBI:15378"/>
        <dbReference type="ChEBI" id="CHEBI:57783"/>
        <dbReference type="ChEBI" id="CHEBI:58349"/>
        <dbReference type="ChEBI" id="CHEBI:78462"/>
        <dbReference type="ChEBI" id="CHEBI:78463"/>
    </reaction>
    <physiologicalReaction direction="left-to-right" evidence="34">
        <dbReference type="Rhea" id="RHEA:41849"/>
    </physiologicalReaction>
</comment>
<dbReference type="PANTHER" id="PTHR43775:SF37">
    <property type="entry name" value="SI:DKEY-61P9.11"/>
    <property type="match status" value="1"/>
</dbReference>
<comment type="catalytic activity">
    <reaction evidence="22">
        <text>a (3R)-hydroxyacyl-[ACP] + NADP(+) = a 3-oxoacyl-[ACP] + NADPH + H(+)</text>
        <dbReference type="Rhea" id="RHEA:17397"/>
        <dbReference type="Rhea" id="RHEA-COMP:9916"/>
        <dbReference type="Rhea" id="RHEA-COMP:9945"/>
        <dbReference type="ChEBI" id="CHEBI:15378"/>
        <dbReference type="ChEBI" id="CHEBI:57783"/>
        <dbReference type="ChEBI" id="CHEBI:58349"/>
        <dbReference type="ChEBI" id="CHEBI:78776"/>
        <dbReference type="ChEBI" id="CHEBI:78827"/>
        <dbReference type="EC" id="1.1.1.100"/>
    </reaction>
    <physiologicalReaction direction="right-to-left" evidence="22">
        <dbReference type="Rhea" id="RHEA:17399"/>
    </physiologicalReaction>
</comment>
<comment type="catalytic activity">
    <reaction evidence="32">
        <text>(2E)-dodecenoyl-[ACP] + NADPH + H(+) = dodecanoyl-[ACP] + NADP(+)</text>
        <dbReference type="Rhea" id="RHEA:41880"/>
        <dbReference type="Rhea" id="RHEA-COMP:9643"/>
        <dbReference type="Rhea" id="RHEA-COMP:9644"/>
        <dbReference type="ChEBI" id="CHEBI:15378"/>
        <dbReference type="ChEBI" id="CHEBI:57783"/>
        <dbReference type="ChEBI" id="CHEBI:58349"/>
        <dbReference type="ChEBI" id="CHEBI:65264"/>
        <dbReference type="ChEBI" id="CHEBI:78472"/>
    </reaction>
    <physiologicalReaction direction="left-to-right" evidence="32">
        <dbReference type="Rhea" id="RHEA:41881"/>
    </physiologicalReaction>
</comment>
<dbReference type="Gene3D" id="3.40.50.150">
    <property type="entry name" value="Vaccinia Virus protein VP39"/>
    <property type="match status" value="1"/>
</dbReference>
<dbReference type="InterPro" id="IPR029063">
    <property type="entry name" value="SAM-dependent_MTases_sf"/>
</dbReference>
<evidence type="ECO:0000256" key="36">
    <source>
        <dbReference type="ARBA" id="ARBA00048571"/>
    </source>
</evidence>
<evidence type="ECO:0000256" key="49">
    <source>
        <dbReference type="ARBA" id="ARBA00049533"/>
    </source>
</evidence>
<feature type="region of interest" description="N-terminal hotdog fold" evidence="50">
    <location>
        <begin position="868"/>
        <end position="992"/>
    </location>
</feature>
<comment type="catalytic activity">
    <reaction evidence="35">
        <text>a fatty acyl-[ACP] + malonyl-[ACP] + H(+) = a 3-oxoacyl-[ACP] + holo-[ACP] + CO2</text>
        <dbReference type="Rhea" id="RHEA:22836"/>
        <dbReference type="Rhea" id="RHEA-COMP:9623"/>
        <dbReference type="Rhea" id="RHEA-COMP:9685"/>
        <dbReference type="Rhea" id="RHEA-COMP:9916"/>
        <dbReference type="Rhea" id="RHEA-COMP:14125"/>
        <dbReference type="ChEBI" id="CHEBI:15378"/>
        <dbReference type="ChEBI" id="CHEBI:16526"/>
        <dbReference type="ChEBI" id="CHEBI:64479"/>
        <dbReference type="ChEBI" id="CHEBI:78449"/>
        <dbReference type="ChEBI" id="CHEBI:78776"/>
        <dbReference type="ChEBI" id="CHEBI:138651"/>
        <dbReference type="EC" id="2.3.1.41"/>
    </reaction>
    <physiologicalReaction direction="left-to-right" evidence="35">
        <dbReference type="Rhea" id="RHEA:22837"/>
    </physiologicalReaction>
</comment>
<dbReference type="InterPro" id="IPR016039">
    <property type="entry name" value="Thiolase-like"/>
</dbReference>
<comment type="catalytic activity">
    <reaction evidence="28">
        <text>(2E)-hexenoyl-[ACP] + NADPH + H(+) = hexanoyl-[ACP] + NADP(+)</text>
        <dbReference type="Rhea" id="RHEA:41832"/>
        <dbReference type="Rhea" id="RHEA-COMP:9631"/>
        <dbReference type="Rhea" id="RHEA-COMP:9632"/>
        <dbReference type="ChEBI" id="CHEBI:15378"/>
        <dbReference type="ChEBI" id="CHEBI:57783"/>
        <dbReference type="ChEBI" id="CHEBI:58349"/>
        <dbReference type="ChEBI" id="CHEBI:78458"/>
        <dbReference type="ChEBI" id="CHEBI:78459"/>
    </reaction>
    <physiologicalReaction direction="left-to-right" evidence="28">
        <dbReference type="Rhea" id="RHEA:41833"/>
    </physiologicalReaction>
</comment>
<dbReference type="SUPFAM" id="SSF53901">
    <property type="entry name" value="Thiolase-like"/>
    <property type="match status" value="1"/>
</dbReference>
<evidence type="ECO:0000256" key="38">
    <source>
        <dbReference type="ARBA" id="ARBA00048691"/>
    </source>
</evidence>
<dbReference type="SMART" id="SM00829">
    <property type="entry name" value="PKS_ER"/>
    <property type="match status" value="1"/>
</dbReference>
<dbReference type="InterPro" id="IPR013154">
    <property type="entry name" value="ADH-like_N"/>
</dbReference>
<comment type="catalytic activity">
    <reaction evidence="23">
        <text>3-oxodecanoyl-[ACP] + NADPH + H(+) = (3R)-hydroxydecanoyl-[ACP] + NADP(+)</text>
        <dbReference type="Rhea" id="RHEA:41856"/>
        <dbReference type="Rhea" id="RHEA-COMP:9637"/>
        <dbReference type="Rhea" id="RHEA-COMP:9638"/>
        <dbReference type="ChEBI" id="CHEBI:15378"/>
        <dbReference type="ChEBI" id="CHEBI:57783"/>
        <dbReference type="ChEBI" id="CHEBI:58349"/>
        <dbReference type="ChEBI" id="CHEBI:78464"/>
        <dbReference type="ChEBI" id="CHEBI:78466"/>
    </reaction>
    <physiologicalReaction direction="left-to-right" evidence="23">
        <dbReference type="Rhea" id="RHEA:41857"/>
    </physiologicalReaction>
</comment>
<dbReference type="Pfam" id="PF16197">
    <property type="entry name" value="KAsynt_C_assoc"/>
    <property type="match status" value="1"/>
</dbReference>
<dbReference type="Gene3D" id="3.40.50.1820">
    <property type="entry name" value="alpha/beta hydrolase"/>
    <property type="match status" value="1"/>
</dbReference>
<comment type="catalytic activity">
    <reaction evidence="10">
        <text>(3R)-hydroxyoctanoyl-[ACP] = (2E)-octenoyl-[ACP] + H2O</text>
        <dbReference type="Rhea" id="RHEA:41844"/>
        <dbReference type="Rhea" id="RHEA-COMP:9634"/>
        <dbReference type="Rhea" id="RHEA-COMP:9635"/>
        <dbReference type="ChEBI" id="CHEBI:15377"/>
        <dbReference type="ChEBI" id="CHEBI:78461"/>
        <dbReference type="ChEBI" id="CHEBI:78462"/>
    </reaction>
    <physiologicalReaction direction="left-to-right" evidence="10">
        <dbReference type="Rhea" id="RHEA:41845"/>
    </physiologicalReaction>
</comment>
<dbReference type="InterPro" id="IPR036736">
    <property type="entry name" value="ACP-like_sf"/>
</dbReference>
<evidence type="ECO:0000256" key="22">
    <source>
        <dbReference type="ARBA" id="ARBA00047400"/>
    </source>
</evidence>
<comment type="catalytic activity">
    <reaction evidence="48">
        <text>(2E)-decenoyl-[ACP] + NADPH + H(+) = decanoyl-[ACP] + NADP(+)</text>
        <dbReference type="Rhea" id="RHEA:41864"/>
        <dbReference type="Rhea" id="RHEA-COMP:9639"/>
        <dbReference type="Rhea" id="RHEA-COMP:9640"/>
        <dbReference type="ChEBI" id="CHEBI:15378"/>
        <dbReference type="ChEBI" id="CHEBI:57783"/>
        <dbReference type="ChEBI" id="CHEBI:58349"/>
        <dbReference type="ChEBI" id="CHEBI:78467"/>
        <dbReference type="ChEBI" id="CHEBI:78468"/>
    </reaction>
    <physiologicalReaction direction="left-to-right" evidence="48">
        <dbReference type="Rhea" id="RHEA:41865"/>
    </physiologicalReaction>
</comment>
<evidence type="ECO:0000256" key="30">
    <source>
        <dbReference type="ARBA" id="ARBA00047961"/>
    </source>
</evidence>
<comment type="catalytic activity">
    <reaction evidence="29">
        <text>3-oxobutanoyl-[ACP] + NADPH + H(+) = (3R)-hydroxybutanoyl-[ACP] + NADP(+)</text>
        <dbReference type="Rhea" id="RHEA:41804"/>
        <dbReference type="Rhea" id="RHEA-COMP:9625"/>
        <dbReference type="Rhea" id="RHEA-COMP:9626"/>
        <dbReference type="ChEBI" id="CHEBI:15378"/>
        <dbReference type="ChEBI" id="CHEBI:57783"/>
        <dbReference type="ChEBI" id="CHEBI:58349"/>
        <dbReference type="ChEBI" id="CHEBI:78450"/>
        <dbReference type="ChEBI" id="CHEBI:78451"/>
    </reaction>
    <physiologicalReaction direction="left-to-right" evidence="29">
        <dbReference type="Rhea" id="RHEA:41805"/>
    </physiologicalReaction>
</comment>
<dbReference type="InterPro" id="IPR020807">
    <property type="entry name" value="PKS_DH"/>
</dbReference>
<dbReference type="CDD" id="cd05195">
    <property type="entry name" value="enoyl_red"/>
    <property type="match status" value="1"/>
</dbReference>
<dbReference type="SUPFAM" id="SSF51735">
    <property type="entry name" value="NAD(P)-binding Rossmann-fold domains"/>
    <property type="match status" value="3"/>
</dbReference>
<organism evidence="55 56">
    <name type="scientific">Haloferula helveola</name>
    <dbReference type="NCBI Taxonomy" id="490095"/>
    <lineage>
        <taxon>Bacteria</taxon>
        <taxon>Pseudomonadati</taxon>
        <taxon>Verrucomicrobiota</taxon>
        <taxon>Verrucomicrobiia</taxon>
        <taxon>Verrucomicrobiales</taxon>
        <taxon>Verrucomicrobiaceae</taxon>
        <taxon>Haloferula</taxon>
    </lineage>
</organism>
<evidence type="ECO:0000256" key="11">
    <source>
        <dbReference type="ARBA" id="ARBA00023351"/>
    </source>
</evidence>
<dbReference type="SUPFAM" id="SSF47336">
    <property type="entry name" value="ACP-like"/>
    <property type="match status" value="1"/>
</dbReference>
<comment type="catalytic activity">
    <reaction evidence="24">
        <text>tetradecanoyl-[ACP] + malonyl-[ACP] + H(+) = 3-oxohexadecanoyl-[ACP] + holo-[ACP] + CO2</text>
        <dbReference type="Rhea" id="RHEA:41900"/>
        <dbReference type="Rhea" id="RHEA-COMP:9623"/>
        <dbReference type="Rhea" id="RHEA-COMP:9648"/>
        <dbReference type="Rhea" id="RHEA-COMP:9649"/>
        <dbReference type="Rhea" id="RHEA-COMP:9685"/>
        <dbReference type="ChEBI" id="CHEBI:15378"/>
        <dbReference type="ChEBI" id="CHEBI:16526"/>
        <dbReference type="ChEBI" id="CHEBI:64479"/>
        <dbReference type="ChEBI" id="CHEBI:78449"/>
        <dbReference type="ChEBI" id="CHEBI:78477"/>
        <dbReference type="ChEBI" id="CHEBI:78478"/>
    </reaction>
    <physiologicalReaction direction="left-to-right" evidence="24">
        <dbReference type="Rhea" id="RHEA:41901"/>
    </physiologicalReaction>
</comment>
<evidence type="ECO:0000256" key="42">
    <source>
        <dbReference type="ARBA" id="ARBA00049109"/>
    </source>
</evidence>
<dbReference type="Gene3D" id="1.10.1200.10">
    <property type="entry name" value="ACP-like"/>
    <property type="match status" value="1"/>
</dbReference>
<dbReference type="InterPro" id="IPR020841">
    <property type="entry name" value="PKS_Beta-ketoAc_synthase_dom"/>
</dbReference>
<comment type="catalytic activity">
    <reaction evidence="39">
        <text>hexadecanoyl-[ACP] + H2O = hexadecanoate + holo-[ACP] + H(+)</text>
        <dbReference type="Rhea" id="RHEA:41932"/>
        <dbReference type="Rhea" id="RHEA-COMP:9652"/>
        <dbReference type="Rhea" id="RHEA-COMP:9685"/>
        <dbReference type="ChEBI" id="CHEBI:7896"/>
        <dbReference type="ChEBI" id="CHEBI:15377"/>
        <dbReference type="ChEBI" id="CHEBI:15378"/>
        <dbReference type="ChEBI" id="CHEBI:64479"/>
        <dbReference type="ChEBI" id="CHEBI:78483"/>
        <dbReference type="EC" id="3.1.2.14"/>
    </reaction>
    <physiologicalReaction direction="left-to-right" evidence="39">
        <dbReference type="Rhea" id="RHEA:41933"/>
    </physiologicalReaction>
</comment>
<evidence type="ECO:0000256" key="40">
    <source>
        <dbReference type="ARBA" id="ARBA00048935"/>
    </source>
</evidence>
<keyword evidence="6" id="KW-0521">NADP</keyword>
<dbReference type="Pfam" id="PF14765">
    <property type="entry name" value="PS-DH"/>
    <property type="match status" value="1"/>
</dbReference>
<comment type="catalytic activity">
    <reaction evidence="17">
        <text>(3R)-hydroxyhexadecanoyl-[ACP] = (2E)-hexadecenoyl-[ACP] + H2O</text>
        <dbReference type="Rhea" id="RHEA:41908"/>
        <dbReference type="Rhea" id="RHEA-COMP:9650"/>
        <dbReference type="Rhea" id="RHEA-COMP:9651"/>
        <dbReference type="ChEBI" id="CHEBI:15377"/>
        <dbReference type="ChEBI" id="CHEBI:78480"/>
        <dbReference type="ChEBI" id="CHEBI:78481"/>
    </reaction>
    <physiologicalReaction direction="left-to-right" evidence="17">
        <dbReference type="Rhea" id="RHEA:41909"/>
    </physiologicalReaction>
</comment>
<dbReference type="InterPro" id="IPR032821">
    <property type="entry name" value="PKS_assoc"/>
</dbReference>
<evidence type="ECO:0000256" key="35">
    <source>
        <dbReference type="ARBA" id="ARBA00048506"/>
    </source>
</evidence>
<dbReference type="Pfam" id="PF00698">
    <property type="entry name" value="Acyl_transf_1"/>
    <property type="match status" value="1"/>
</dbReference>
<comment type="catalytic activity">
    <reaction evidence="27">
        <text>(2E)-hexadecenoyl-[ACP] + NADPH + H(+) = hexadecanoyl-[ACP] + NADP(+)</text>
        <dbReference type="Rhea" id="RHEA:41912"/>
        <dbReference type="Rhea" id="RHEA-COMP:9651"/>
        <dbReference type="Rhea" id="RHEA-COMP:9652"/>
        <dbReference type="ChEBI" id="CHEBI:15378"/>
        <dbReference type="ChEBI" id="CHEBI:57783"/>
        <dbReference type="ChEBI" id="CHEBI:58349"/>
        <dbReference type="ChEBI" id="CHEBI:78481"/>
        <dbReference type="ChEBI" id="CHEBI:78483"/>
    </reaction>
    <physiologicalReaction direction="left-to-right" evidence="27">
        <dbReference type="Rhea" id="RHEA:41913"/>
    </physiologicalReaction>
</comment>
<evidence type="ECO:0000256" key="16">
    <source>
        <dbReference type="ARBA" id="ARBA00023399"/>
    </source>
</evidence>
<dbReference type="Pfam" id="PF08659">
    <property type="entry name" value="KR"/>
    <property type="match status" value="1"/>
</dbReference>
<evidence type="ECO:0000256" key="27">
    <source>
        <dbReference type="ARBA" id="ARBA00047810"/>
    </source>
</evidence>
<comment type="function">
    <text evidence="19">Fatty acid synthetase is a multifunctional enzyme that catalyzes the de novo biosynthesis of long-chain saturated fatty acids starting from acetyl-CoA and malonyl-CoA in the presence of NADPH. This multifunctional protein contains 7 catalytic activities and a site for the binding of the prosthetic group 4'-phosphopantetheine of the acyl carrier protein ([ACP]) domain.</text>
</comment>